<sequence>MGLYEGRLQMPTATTGEARIEIDVADEDASRTVSVGRNYALGSRVEWPDPVG</sequence>
<dbReference type="EMBL" id="QJJU01000043">
    <property type="protein sequence ID" value="PXW98873.1"/>
    <property type="molecule type" value="Genomic_DNA"/>
</dbReference>
<gene>
    <name evidence="1" type="ORF">C8E89_14323</name>
</gene>
<protein>
    <submittedName>
        <fullName evidence="1">Uncharacterized protein</fullName>
    </submittedName>
</protein>
<evidence type="ECO:0000313" key="2">
    <source>
        <dbReference type="Proteomes" id="UP000247781"/>
    </source>
</evidence>
<proteinExistence type="predicted"/>
<accession>A0A318H562</accession>
<evidence type="ECO:0000313" key="1">
    <source>
        <dbReference type="EMBL" id="PXW98873.1"/>
    </source>
</evidence>
<dbReference type="AlphaFoldDB" id="A0A318H562"/>
<reference evidence="2" key="1">
    <citation type="submission" date="2018-05" db="EMBL/GenBank/DDBJ databases">
        <authorList>
            <person name="Deangelis K."/>
            <person name="Huntemann M."/>
            <person name="Clum A."/>
            <person name="Pillay M."/>
            <person name="Palaniappan K."/>
            <person name="Varghese N."/>
            <person name="Mikhailova N."/>
            <person name="Stamatis D."/>
            <person name="Reddy T."/>
            <person name="Daum C."/>
            <person name="Shapiro N."/>
            <person name="Ivanova N."/>
            <person name="Kyrpides N."/>
            <person name="Woyke T."/>
        </authorList>
    </citation>
    <scope>NUCLEOTIDE SEQUENCE [LARGE SCALE GENOMIC DNA]</scope>
    <source>
        <strain evidence="2">GAS496</strain>
    </source>
</reference>
<dbReference type="Proteomes" id="UP000247781">
    <property type="component" value="Unassembled WGS sequence"/>
</dbReference>
<reference evidence="1 2" key="2">
    <citation type="submission" date="2018-06" db="EMBL/GenBank/DDBJ databases">
        <title>Sequencing of bacterial isolates from soil warming experiment in Harvard Forest, Massachusetts, USA.</title>
        <authorList>
            <person name="Deangelis K.PhD."/>
        </authorList>
    </citation>
    <scope>NUCLEOTIDE SEQUENCE [LARGE SCALE GENOMIC DNA]</scope>
    <source>
        <strain evidence="1 2">GAS496</strain>
    </source>
</reference>
<name>A0A318H562_9MYCO</name>
<comment type="caution">
    <text evidence="1">The sequence shown here is derived from an EMBL/GenBank/DDBJ whole genome shotgun (WGS) entry which is preliminary data.</text>
</comment>
<keyword evidence="2" id="KW-1185">Reference proteome</keyword>
<organism evidence="1 2">
    <name type="scientific">Mycolicibacterium moriokaense</name>
    <dbReference type="NCBI Taxonomy" id="39691"/>
    <lineage>
        <taxon>Bacteria</taxon>
        <taxon>Bacillati</taxon>
        <taxon>Actinomycetota</taxon>
        <taxon>Actinomycetes</taxon>
        <taxon>Mycobacteriales</taxon>
        <taxon>Mycobacteriaceae</taxon>
        <taxon>Mycolicibacterium</taxon>
    </lineage>
</organism>